<dbReference type="CDD" id="cd10146">
    <property type="entry name" value="LabA_like_C"/>
    <property type="match status" value="2"/>
</dbReference>
<dbReference type="Gene3D" id="3.30.420.610">
    <property type="entry name" value="LOTUS domain-like"/>
    <property type="match status" value="2"/>
</dbReference>
<evidence type="ECO:0000259" key="1">
    <source>
        <dbReference type="PROSITE" id="PS51644"/>
    </source>
</evidence>
<sequence length="565" mass="63799">MSSKLNNIAVLIDADNASANSIGYILQKIDTLGRVTCKKIYGDWGNAHIKGWQEALLKYAIDPMQQFAYVKGKNATDIGLVIEAMDLLYSDKYDCFCLISSDSDFTSLAVRIRQDSIKVFGFGNRSTVDAFTKACDSFYYIEDLLPTPTITKTQDISNKTNAPNEKTIQNGMNGISVKEWDASRLKCDTKLLNSLRLSITDDPRAQDDHWINFAIVGNNLKKNYPNFDPAIYGYSKLADIIKNIDLFETKSVNSTLYVRETKSSTVPLAAKITTKPNTSNTATQWTTKKLQAETQLITVLGKLIKEDPKSDKGWSNISYLASQIKQHHIDIKLDKYGYKKFSDLIDALELYKTRRENKVISIKLRPQKQVLEVVKEHKTLQIKPKLNSSESVSNTKIANINFSKLVPNEYTFVTIYSSSQTDIRLFCMNTKQNNGAAKDIIHASQRRSKDSSILLTRKEANGIAKSNFMCSLEKQDKDIDQLIFVVVSKINSTFSKDCPIIEVNINNRHKGMLFSEEFNVQNKTGKNLLLFNLNRVGGEWQFLPQNTIISGDLRELCNISDTLKS</sequence>
<dbReference type="Proteomes" id="UP001596264">
    <property type="component" value="Unassembled WGS sequence"/>
</dbReference>
<name>A0ABW1W7G5_9GAMM</name>
<dbReference type="Gene3D" id="3.40.50.1010">
    <property type="entry name" value="5'-nuclease"/>
    <property type="match status" value="1"/>
</dbReference>
<dbReference type="Pfam" id="PF01936">
    <property type="entry name" value="NYN"/>
    <property type="match status" value="1"/>
</dbReference>
<reference evidence="3" key="1">
    <citation type="journal article" date="2019" name="Int. J. Syst. Evol. Microbiol.">
        <title>The Global Catalogue of Microorganisms (GCM) 10K type strain sequencing project: providing services to taxonomists for standard genome sequencing and annotation.</title>
        <authorList>
            <consortium name="The Broad Institute Genomics Platform"/>
            <consortium name="The Broad Institute Genome Sequencing Center for Infectious Disease"/>
            <person name="Wu L."/>
            <person name="Ma J."/>
        </authorList>
    </citation>
    <scope>NUCLEOTIDE SEQUENCE [LARGE SCALE GENOMIC DNA]</scope>
    <source>
        <strain evidence="3">CCM 2050</strain>
    </source>
</reference>
<dbReference type="Gene3D" id="2.60.60.30">
    <property type="entry name" value="sav2460 like domains"/>
    <property type="match status" value="1"/>
</dbReference>
<accession>A0ABW1W7G5</accession>
<comment type="caution">
    <text evidence="2">The sequence shown here is derived from an EMBL/GenBank/DDBJ whole genome shotgun (WGS) entry which is preliminary data.</text>
</comment>
<protein>
    <submittedName>
        <fullName evidence="2">NYN domain-containing protein</fullName>
    </submittedName>
</protein>
<organism evidence="2 3">
    <name type="scientific">Psychrobacter glacincola</name>
    <dbReference type="NCBI Taxonomy" id="56810"/>
    <lineage>
        <taxon>Bacteria</taxon>
        <taxon>Pseudomonadati</taxon>
        <taxon>Pseudomonadota</taxon>
        <taxon>Gammaproteobacteria</taxon>
        <taxon>Moraxellales</taxon>
        <taxon>Moraxellaceae</taxon>
        <taxon>Psychrobacter</taxon>
    </lineage>
</organism>
<keyword evidence="3" id="KW-1185">Reference proteome</keyword>
<proteinExistence type="predicted"/>
<dbReference type="InterPro" id="IPR021139">
    <property type="entry name" value="NYN"/>
</dbReference>
<dbReference type="InterPro" id="IPR025605">
    <property type="entry name" value="OST-HTH/LOTUS_dom"/>
</dbReference>
<dbReference type="CDD" id="cd11297">
    <property type="entry name" value="PIN_LabA-like_N_1"/>
    <property type="match status" value="1"/>
</dbReference>
<dbReference type="RefSeq" id="WP_201563716.1">
    <property type="nucleotide sequence ID" value="NZ_CAJGZK010000016.1"/>
</dbReference>
<dbReference type="PANTHER" id="PTHR35811">
    <property type="entry name" value="SLR1870 PROTEIN"/>
    <property type="match status" value="1"/>
</dbReference>
<dbReference type="PROSITE" id="PS51644">
    <property type="entry name" value="HTH_OST"/>
    <property type="match status" value="2"/>
</dbReference>
<evidence type="ECO:0000313" key="2">
    <source>
        <dbReference type="EMBL" id="MFC6381637.1"/>
    </source>
</evidence>
<dbReference type="PANTHER" id="PTHR35811:SF1">
    <property type="entry name" value="HTH OST-TYPE DOMAIN-CONTAINING PROTEIN"/>
    <property type="match status" value="1"/>
</dbReference>
<gene>
    <name evidence="2" type="ORF">ACFP58_09245</name>
</gene>
<evidence type="ECO:0000313" key="3">
    <source>
        <dbReference type="Proteomes" id="UP001596264"/>
    </source>
</evidence>
<dbReference type="InterPro" id="IPR041966">
    <property type="entry name" value="LOTUS-like"/>
</dbReference>
<feature type="domain" description="HTH OST-type" evidence="1">
    <location>
        <begin position="292"/>
        <end position="366"/>
    </location>
</feature>
<dbReference type="EMBL" id="JBHSTZ010000026">
    <property type="protein sequence ID" value="MFC6381637.1"/>
    <property type="molecule type" value="Genomic_DNA"/>
</dbReference>
<feature type="domain" description="HTH OST-type" evidence="1">
    <location>
        <begin position="187"/>
        <end position="263"/>
    </location>
</feature>
<dbReference type="Pfam" id="PF12872">
    <property type="entry name" value="OST-HTH"/>
    <property type="match status" value="2"/>
</dbReference>